<gene>
    <name evidence="1" type="ORF">SK128_014727</name>
</gene>
<protein>
    <submittedName>
        <fullName evidence="1">Uncharacterized protein</fullName>
    </submittedName>
</protein>
<organism evidence="1 2">
    <name type="scientific">Halocaridina rubra</name>
    <name type="common">Hawaiian red shrimp</name>
    <dbReference type="NCBI Taxonomy" id="373956"/>
    <lineage>
        <taxon>Eukaryota</taxon>
        <taxon>Metazoa</taxon>
        <taxon>Ecdysozoa</taxon>
        <taxon>Arthropoda</taxon>
        <taxon>Crustacea</taxon>
        <taxon>Multicrustacea</taxon>
        <taxon>Malacostraca</taxon>
        <taxon>Eumalacostraca</taxon>
        <taxon>Eucarida</taxon>
        <taxon>Decapoda</taxon>
        <taxon>Pleocyemata</taxon>
        <taxon>Caridea</taxon>
        <taxon>Atyoidea</taxon>
        <taxon>Atyidae</taxon>
        <taxon>Halocaridina</taxon>
    </lineage>
</organism>
<reference evidence="1 2" key="1">
    <citation type="submission" date="2023-11" db="EMBL/GenBank/DDBJ databases">
        <title>Halocaridina rubra genome assembly.</title>
        <authorList>
            <person name="Smith C."/>
        </authorList>
    </citation>
    <scope>NUCLEOTIDE SEQUENCE [LARGE SCALE GENOMIC DNA]</scope>
    <source>
        <strain evidence="1">EP-1</strain>
        <tissue evidence="1">Whole</tissue>
    </source>
</reference>
<evidence type="ECO:0000313" key="1">
    <source>
        <dbReference type="EMBL" id="KAK7074590.1"/>
    </source>
</evidence>
<keyword evidence="2" id="KW-1185">Reference proteome</keyword>
<dbReference type="AlphaFoldDB" id="A0AAN9A709"/>
<feature type="non-terminal residue" evidence="1">
    <location>
        <position position="71"/>
    </location>
</feature>
<accession>A0AAN9A709</accession>
<name>A0AAN9A709_HALRR</name>
<dbReference type="EMBL" id="JAXCGZ010011525">
    <property type="protein sequence ID" value="KAK7074590.1"/>
    <property type="molecule type" value="Genomic_DNA"/>
</dbReference>
<dbReference type="Proteomes" id="UP001381693">
    <property type="component" value="Unassembled WGS sequence"/>
</dbReference>
<comment type="caution">
    <text evidence="1">The sequence shown here is derived from an EMBL/GenBank/DDBJ whole genome shotgun (WGS) entry which is preliminary data.</text>
</comment>
<evidence type="ECO:0000313" key="2">
    <source>
        <dbReference type="Proteomes" id="UP001381693"/>
    </source>
</evidence>
<proteinExistence type="predicted"/>
<sequence>MISNQAIQVSECLNQLYVQAYCPAICPPLFNSASLMFTYAKPSVAGHEQEEAAETEKSPNVRCFFLGIHNL</sequence>